<evidence type="ECO:0000256" key="6">
    <source>
        <dbReference type="SAM" id="Phobius"/>
    </source>
</evidence>
<reference evidence="7 8" key="1">
    <citation type="submission" date="2019-09" db="EMBL/GenBank/DDBJ databases">
        <title>Salinarimonas rosea gen. nov., sp. nov., a new member of the a-2 subgroup of the Proteobacteria.</title>
        <authorList>
            <person name="Liu J."/>
        </authorList>
    </citation>
    <scope>NUCLEOTIDE SEQUENCE [LARGE SCALE GENOMIC DNA]</scope>
    <source>
        <strain evidence="7 8">BN140002</strain>
    </source>
</reference>
<feature type="transmembrane region" description="Helical" evidence="6">
    <location>
        <begin position="159"/>
        <end position="181"/>
    </location>
</feature>
<protein>
    <submittedName>
        <fullName evidence="7">Oligosaccharide flippase family protein</fullName>
    </submittedName>
</protein>
<keyword evidence="4 6" id="KW-1133">Transmembrane helix</keyword>
<feature type="transmembrane region" description="Helical" evidence="6">
    <location>
        <begin position="234"/>
        <end position="251"/>
    </location>
</feature>
<feature type="transmembrane region" description="Helical" evidence="6">
    <location>
        <begin position="351"/>
        <end position="372"/>
    </location>
</feature>
<evidence type="ECO:0000313" key="8">
    <source>
        <dbReference type="Proteomes" id="UP000323142"/>
    </source>
</evidence>
<reference evidence="7 8" key="2">
    <citation type="submission" date="2019-09" db="EMBL/GenBank/DDBJ databases">
        <authorList>
            <person name="Jin C."/>
        </authorList>
    </citation>
    <scope>NUCLEOTIDE SEQUENCE [LARGE SCALE GENOMIC DNA]</scope>
    <source>
        <strain evidence="7 8">BN140002</strain>
    </source>
</reference>
<dbReference type="InterPro" id="IPR050833">
    <property type="entry name" value="Poly_Biosynth_Transport"/>
</dbReference>
<evidence type="ECO:0000256" key="5">
    <source>
        <dbReference type="ARBA" id="ARBA00023136"/>
    </source>
</evidence>
<feature type="transmembrane region" description="Helical" evidence="6">
    <location>
        <begin position="128"/>
        <end position="152"/>
    </location>
</feature>
<evidence type="ECO:0000256" key="2">
    <source>
        <dbReference type="ARBA" id="ARBA00022475"/>
    </source>
</evidence>
<name>A0A5B2V885_9HYPH</name>
<comment type="subcellular location">
    <subcellularLocation>
        <location evidence="1">Cell membrane</location>
        <topology evidence="1">Multi-pass membrane protein</topology>
    </subcellularLocation>
</comment>
<keyword evidence="5 6" id="KW-0472">Membrane</keyword>
<keyword evidence="2" id="KW-1003">Cell membrane</keyword>
<dbReference type="GO" id="GO:0005886">
    <property type="term" value="C:plasma membrane"/>
    <property type="evidence" value="ECO:0007669"/>
    <property type="project" value="UniProtKB-SubCell"/>
</dbReference>
<dbReference type="PANTHER" id="PTHR30250">
    <property type="entry name" value="PST FAMILY PREDICTED COLANIC ACID TRANSPORTER"/>
    <property type="match status" value="1"/>
</dbReference>
<feature type="transmembrane region" description="Helical" evidence="6">
    <location>
        <begin position="21"/>
        <end position="42"/>
    </location>
</feature>
<comment type="caution">
    <text evidence="7">The sequence shown here is derived from an EMBL/GenBank/DDBJ whole genome shotgun (WGS) entry which is preliminary data.</text>
</comment>
<sequence>MGSLLKRLAGLSRSDVLRQALLGLGLQAFGKVLAFGLTLLLARLLQASEFGSFAYARNWVFLLGPLATLGYVGAAQRFIPGYLYDEAYGSAAGFTWHCFRVVTTVGVAVAVAFAAAAVTFPDLIDGSYWWAALCILPSIPAYAVLFALLAVGRSFNLTVVAYAPLLIAQPLLHLLLFYLAVAGGLPADGVTASASFAAATVLVCAASLPILWAHVPRAVREARRVTLRRPWLEFALPTSVTVGASTVMARFPTVAVGLFSAATGVGQFAVALAVAQTLAMARDAASGAVLPELSRRVAANDVAGARRVLALGLAISLVPTLLGASIFWIAGDRILGVFGQSFIGAGPLLDVLVLDQLIQTAALLPSAFLTVVARPLLNIRILSASAFVGSAMSLVLASQWGPAGAAFGSLTASLVLLVLTSLACRKELSRLGRVKASSGPA</sequence>
<keyword evidence="3 6" id="KW-0812">Transmembrane</keyword>
<keyword evidence="8" id="KW-1185">Reference proteome</keyword>
<feature type="transmembrane region" description="Helical" evidence="6">
    <location>
        <begin position="94"/>
        <end position="116"/>
    </location>
</feature>
<proteinExistence type="predicted"/>
<feature type="transmembrane region" description="Helical" evidence="6">
    <location>
        <begin position="54"/>
        <end position="74"/>
    </location>
</feature>
<feature type="transmembrane region" description="Helical" evidence="6">
    <location>
        <begin position="257"/>
        <end position="275"/>
    </location>
</feature>
<feature type="transmembrane region" description="Helical" evidence="6">
    <location>
        <begin position="308"/>
        <end position="331"/>
    </location>
</feature>
<evidence type="ECO:0000256" key="1">
    <source>
        <dbReference type="ARBA" id="ARBA00004651"/>
    </source>
</evidence>
<accession>A0A5B2V885</accession>
<dbReference type="PANTHER" id="PTHR30250:SF11">
    <property type="entry name" value="O-ANTIGEN TRANSPORTER-RELATED"/>
    <property type="match status" value="1"/>
</dbReference>
<evidence type="ECO:0000256" key="3">
    <source>
        <dbReference type="ARBA" id="ARBA00022692"/>
    </source>
</evidence>
<dbReference type="RefSeq" id="WP_149821920.1">
    <property type="nucleotide sequence ID" value="NZ_VUOA01000043.1"/>
</dbReference>
<feature type="transmembrane region" description="Helical" evidence="6">
    <location>
        <begin position="379"/>
        <end position="397"/>
    </location>
</feature>
<evidence type="ECO:0000313" key="7">
    <source>
        <dbReference type="EMBL" id="KAA2234785.1"/>
    </source>
</evidence>
<dbReference type="AlphaFoldDB" id="A0A5B2V885"/>
<feature type="transmembrane region" description="Helical" evidence="6">
    <location>
        <begin position="403"/>
        <end position="424"/>
    </location>
</feature>
<organism evidence="7 8">
    <name type="scientific">Salinarimonas soli</name>
    <dbReference type="NCBI Taxonomy" id="1638099"/>
    <lineage>
        <taxon>Bacteria</taxon>
        <taxon>Pseudomonadati</taxon>
        <taxon>Pseudomonadota</taxon>
        <taxon>Alphaproteobacteria</taxon>
        <taxon>Hyphomicrobiales</taxon>
        <taxon>Salinarimonadaceae</taxon>
        <taxon>Salinarimonas</taxon>
    </lineage>
</organism>
<dbReference type="EMBL" id="VUOA01000043">
    <property type="protein sequence ID" value="KAA2234785.1"/>
    <property type="molecule type" value="Genomic_DNA"/>
</dbReference>
<feature type="transmembrane region" description="Helical" evidence="6">
    <location>
        <begin position="193"/>
        <end position="213"/>
    </location>
</feature>
<evidence type="ECO:0000256" key="4">
    <source>
        <dbReference type="ARBA" id="ARBA00022989"/>
    </source>
</evidence>
<dbReference type="Proteomes" id="UP000323142">
    <property type="component" value="Unassembled WGS sequence"/>
</dbReference>
<gene>
    <name evidence="7" type="ORF">F0L46_22820</name>
</gene>